<dbReference type="PROSITE" id="PS01009">
    <property type="entry name" value="CRISP_1"/>
    <property type="match status" value="1"/>
</dbReference>
<feature type="region of interest" description="Disordered" evidence="1">
    <location>
        <begin position="151"/>
        <end position="206"/>
    </location>
</feature>
<gene>
    <name evidence="3" type="ORF">B0A48_00634</name>
</gene>
<dbReference type="STRING" id="1507870.A0A1V8TVE6"/>
<dbReference type="EMBL" id="NAJO01000001">
    <property type="protein sequence ID" value="OQO15251.1"/>
    <property type="molecule type" value="Genomic_DNA"/>
</dbReference>
<dbReference type="AlphaFoldDB" id="A0A1V8TVE6"/>
<keyword evidence="4" id="KW-1185">Reference proteome</keyword>
<dbReference type="Pfam" id="PF00188">
    <property type="entry name" value="CAP"/>
    <property type="match status" value="1"/>
</dbReference>
<dbReference type="Proteomes" id="UP000192596">
    <property type="component" value="Unassembled WGS sequence"/>
</dbReference>
<dbReference type="InParanoid" id="A0A1V8TVE6"/>
<evidence type="ECO:0000259" key="2">
    <source>
        <dbReference type="SMART" id="SM00198"/>
    </source>
</evidence>
<sequence length="330" mass="34458">MATPDAEQQEALDLHNEARAEVGSNPLRWHVNCANAAAVYAQELANKDTGLEHATQPDDDSAQGENLASSGSEPGNQLLLATQLWYDEKPNWDGGPLLGNKSGAQADGHYTQMIWSSTDSFGIASATAASGKVYTVGRYYPAGNMIGSKPAEKVASPTAPSHPQAGGGGTGGTNGRPGGNGGGQMGGGPGVPNRPGGFGGGPTGGMPGMPGMAPVMMPGMMPGTMTGMMPGMMPVLPWTAPALPPGMPRSISHPYLVGRRVAMYGMPPLGHPDFPMVLDMVVRGMVPGIRPFRPPPGMPPWMPPPVAMRRPPPGWRPHHRPSIWTPFGWR</sequence>
<dbReference type="Gene3D" id="3.40.33.10">
    <property type="entry name" value="CAP"/>
    <property type="match status" value="1"/>
</dbReference>
<dbReference type="InterPro" id="IPR018244">
    <property type="entry name" value="Allrgn_V5/Tpx1_CS"/>
</dbReference>
<dbReference type="InterPro" id="IPR014044">
    <property type="entry name" value="CAP_dom"/>
</dbReference>
<feature type="compositionally biased region" description="Polar residues" evidence="1">
    <location>
        <begin position="63"/>
        <end position="74"/>
    </location>
</feature>
<dbReference type="SMART" id="SM00198">
    <property type="entry name" value="SCP"/>
    <property type="match status" value="1"/>
</dbReference>
<dbReference type="OrthoDB" id="337038at2759"/>
<dbReference type="GO" id="GO:0005576">
    <property type="term" value="C:extracellular region"/>
    <property type="evidence" value="ECO:0007669"/>
    <property type="project" value="InterPro"/>
</dbReference>
<comment type="caution">
    <text evidence="3">The sequence shown here is derived from an EMBL/GenBank/DDBJ whole genome shotgun (WGS) entry which is preliminary data.</text>
</comment>
<evidence type="ECO:0000256" key="1">
    <source>
        <dbReference type="SAM" id="MobiDB-lite"/>
    </source>
</evidence>
<dbReference type="PANTHER" id="PTHR10334">
    <property type="entry name" value="CYSTEINE-RICH SECRETORY PROTEIN-RELATED"/>
    <property type="match status" value="1"/>
</dbReference>
<organism evidence="3 4">
    <name type="scientific">Cryoendolithus antarcticus</name>
    <dbReference type="NCBI Taxonomy" id="1507870"/>
    <lineage>
        <taxon>Eukaryota</taxon>
        <taxon>Fungi</taxon>
        <taxon>Dikarya</taxon>
        <taxon>Ascomycota</taxon>
        <taxon>Pezizomycotina</taxon>
        <taxon>Dothideomycetes</taxon>
        <taxon>Dothideomycetidae</taxon>
        <taxon>Cladosporiales</taxon>
        <taxon>Cladosporiaceae</taxon>
        <taxon>Cryoendolithus</taxon>
    </lineage>
</organism>
<evidence type="ECO:0000313" key="3">
    <source>
        <dbReference type="EMBL" id="OQO15251.1"/>
    </source>
</evidence>
<reference evidence="4" key="1">
    <citation type="submission" date="2017-03" db="EMBL/GenBank/DDBJ databases">
        <title>Genomes of endolithic fungi from Antarctica.</title>
        <authorList>
            <person name="Coleine C."/>
            <person name="Masonjones S."/>
            <person name="Stajich J.E."/>
        </authorList>
    </citation>
    <scope>NUCLEOTIDE SEQUENCE [LARGE SCALE GENOMIC DNA]</scope>
    <source>
        <strain evidence="4">CCFEE 5527</strain>
    </source>
</reference>
<dbReference type="CDD" id="cd05382">
    <property type="entry name" value="CAP_GAPR1-like"/>
    <property type="match status" value="1"/>
</dbReference>
<evidence type="ECO:0000313" key="4">
    <source>
        <dbReference type="Proteomes" id="UP000192596"/>
    </source>
</evidence>
<dbReference type="InterPro" id="IPR001283">
    <property type="entry name" value="CRISP-related"/>
</dbReference>
<dbReference type="InterPro" id="IPR035940">
    <property type="entry name" value="CAP_sf"/>
</dbReference>
<dbReference type="PRINTS" id="PR00837">
    <property type="entry name" value="V5TPXLIKE"/>
</dbReference>
<accession>A0A1V8TVE6</accession>
<feature type="domain" description="SCP" evidence="2">
    <location>
        <begin position="6"/>
        <end position="147"/>
    </location>
</feature>
<proteinExistence type="predicted"/>
<dbReference type="SUPFAM" id="SSF55797">
    <property type="entry name" value="PR-1-like"/>
    <property type="match status" value="1"/>
</dbReference>
<feature type="compositionally biased region" description="Gly residues" evidence="1">
    <location>
        <begin position="165"/>
        <end position="206"/>
    </location>
</feature>
<protein>
    <recommendedName>
        <fullName evidence="2">SCP domain-containing protein</fullName>
    </recommendedName>
</protein>
<feature type="region of interest" description="Disordered" evidence="1">
    <location>
        <begin position="48"/>
        <end position="74"/>
    </location>
</feature>
<dbReference type="InterPro" id="IPR034113">
    <property type="entry name" value="SCP_GAPR1-like"/>
</dbReference>
<name>A0A1V8TVE6_9PEZI</name>